<organism evidence="1 2">
    <name type="scientific">Paenibacillus rigui</name>
    <dbReference type="NCBI Taxonomy" id="554312"/>
    <lineage>
        <taxon>Bacteria</taxon>
        <taxon>Bacillati</taxon>
        <taxon>Bacillota</taxon>
        <taxon>Bacilli</taxon>
        <taxon>Bacillales</taxon>
        <taxon>Paenibacillaceae</taxon>
        <taxon>Paenibacillus</taxon>
    </lineage>
</organism>
<gene>
    <name evidence="1" type="ORF">CF651_18955</name>
</gene>
<sequence length="130" mass="15117">MNRADVLKLFLIMNNAYPNFTVDDTKVLAWMEFLGDTPFEQAKDNLISHIRTSRYLPTVADLTKPLEPEPEQLALYHAGLRESAQQFLEQLDEWQATAVGPPEEIKAMMRLPIEERTEALREYARRNRAR</sequence>
<protein>
    <submittedName>
        <fullName evidence="1">Uncharacterized protein</fullName>
    </submittedName>
</protein>
<dbReference type="AlphaFoldDB" id="A0A229UNW4"/>
<dbReference type="OrthoDB" id="2654690at2"/>
<proteinExistence type="predicted"/>
<dbReference type="RefSeq" id="WP_094016445.1">
    <property type="nucleotide sequence ID" value="NZ_NMQW01000027.1"/>
</dbReference>
<dbReference type="EMBL" id="NMQW01000027">
    <property type="protein sequence ID" value="OXM84589.1"/>
    <property type="molecule type" value="Genomic_DNA"/>
</dbReference>
<evidence type="ECO:0000313" key="1">
    <source>
        <dbReference type="EMBL" id="OXM84589.1"/>
    </source>
</evidence>
<evidence type="ECO:0000313" key="2">
    <source>
        <dbReference type="Proteomes" id="UP000215509"/>
    </source>
</evidence>
<comment type="caution">
    <text evidence="1">The sequence shown here is derived from an EMBL/GenBank/DDBJ whole genome shotgun (WGS) entry which is preliminary data.</text>
</comment>
<dbReference type="Gene3D" id="1.10.8.200">
    <property type="entry name" value="Replisome organizer (g39p helicase loader/inhibitor protein)"/>
    <property type="match status" value="1"/>
</dbReference>
<dbReference type="Proteomes" id="UP000215509">
    <property type="component" value="Unassembled WGS sequence"/>
</dbReference>
<reference evidence="1 2" key="1">
    <citation type="submission" date="2017-07" db="EMBL/GenBank/DDBJ databases">
        <title>Genome sequencing and assembly of Paenibacillus rigui.</title>
        <authorList>
            <person name="Mayilraj S."/>
        </authorList>
    </citation>
    <scope>NUCLEOTIDE SEQUENCE [LARGE SCALE GENOMIC DNA]</scope>
    <source>
        <strain evidence="1 2">JCM 16352</strain>
    </source>
</reference>
<accession>A0A229UNW4</accession>
<keyword evidence="2" id="KW-1185">Reference proteome</keyword>
<name>A0A229UNW4_9BACL</name>